<evidence type="ECO:0000259" key="2">
    <source>
        <dbReference type="PROSITE" id="PS50110"/>
    </source>
</evidence>
<dbReference type="GO" id="GO:0003677">
    <property type="term" value="F:DNA binding"/>
    <property type="evidence" value="ECO:0007669"/>
    <property type="project" value="UniProtKB-KW"/>
</dbReference>
<evidence type="ECO:0000313" key="4">
    <source>
        <dbReference type="EMBL" id="MEM0578313.1"/>
    </source>
</evidence>
<dbReference type="PANTHER" id="PTHR37299">
    <property type="entry name" value="TRANSCRIPTIONAL REGULATOR-RELATED"/>
    <property type="match status" value="1"/>
</dbReference>
<dbReference type="EMBL" id="JBCGDP010000022">
    <property type="protein sequence ID" value="MEM0578313.1"/>
    <property type="molecule type" value="Genomic_DNA"/>
</dbReference>
<name>A0ABU9NUE0_9FLAO</name>
<dbReference type="Gene3D" id="2.40.50.1020">
    <property type="entry name" value="LytTr DNA-binding domain"/>
    <property type="match status" value="1"/>
</dbReference>
<reference evidence="4 5" key="1">
    <citation type="submission" date="2024-03" db="EMBL/GenBank/DDBJ databases">
        <title>Two novel species of the genus Flavobacterium exhibiting potentially degradation of complex polysaccharides.</title>
        <authorList>
            <person name="Lian X."/>
        </authorList>
    </citation>
    <scope>NUCLEOTIDE SEQUENCE [LARGE SCALE GENOMIC DNA]</scope>
    <source>
        <strain evidence="4 5">N6</strain>
    </source>
</reference>
<dbReference type="PANTHER" id="PTHR37299:SF1">
    <property type="entry name" value="STAGE 0 SPORULATION PROTEIN A HOMOLOG"/>
    <property type="match status" value="1"/>
</dbReference>
<protein>
    <submittedName>
        <fullName evidence="4">LytTR family DNA-binding domain-containing protein</fullName>
    </submittedName>
</protein>
<evidence type="ECO:0000313" key="5">
    <source>
        <dbReference type="Proteomes" id="UP001468798"/>
    </source>
</evidence>
<feature type="domain" description="Response regulatory" evidence="2">
    <location>
        <begin position="3"/>
        <end position="114"/>
    </location>
</feature>
<dbReference type="SMART" id="SM00850">
    <property type="entry name" value="LytTR"/>
    <property type="match status" value="1"/>
</dbReference>
<dbReference type="Gene3D" id="3.40.50.2300">
    <property type="match status" value="1"/>
</dbReference>
<dbReference type="SMART" id="SM00448">
    <property type="entry name" value="REC"/>
    <property type="match status" value="1"/>
</dbReference>
<dbReference type="InterPro" id="IPR046947">
    <property type="entry name" value="LytR-like"/>
</dbReference>
<dbReference type="PROSITE" id="PS50930">
    <property type="entry name" value="HTH_LYTTR"/>
    <property type="match status" value="1"/>
</dbReference>
<comment type="caution">
    <text evidence="4">The sequence shown here is derived from an EMBL/GenBank/DDBJ whole genome shotgun (WGS) entry which is preliminary data.</text>
</comment>
<feature type="modified residue" description="4-aspartylphosphate" evidence="1">
    <location>
        <position position="54"/>
    </location>
</feature>
<dbReference type="InterPro" id="IPR007492">
    <property type="entry name" value="LytTR_DNA-bd_dom"/>
</dbReference>
<keyword evidence="4" id="KW-0238">DNA-binding</keyword>
<dbReference type="Proteomes" id="UP001468798">
    <property type="component" value="Unassembled WGS sequence"/>
</dbReference>
<keyword evidence="5" id="KW-1185">Reference proteome</keyword>
<dbReference type="InterPro" id="IPR011006">
    <property type="entry name" value="CheY-like_superfamily"/>
</dbReference>
<gene>
    <name evidence="4" type="ORF">WFZ86_17545</name>
</gene>
<sequence>MITAIAIDDELPSLEIIEVFCSKLDTIELKKVFLKTSEARYFLENNPIDLIFLDINMPAKSGVDFYKDLPQDSLVIFTTAYKEYAVESYEIGAFDYLLKPFSFERFKTSIDRVVDRKKTSQENDGNFIYFKTDYGLVKVVFDDIIYLEGQDNYVKIYLENQKPLMIRITIKDILEKLPQKNFCRIHRSNVISLKRITSYRNKIVKLGDIALPIGTTYENDFMQKLEKFS</sequence>
<dbReference type="InterPro" id="IPR001789">
    <property type="entry name" value="Sig_transdc_resp-reg_receiver"/>
</dbReference>
<accession>A0ABU9NUE0</accession>
<evidence type="ECO:0000256" key="1">
    <source>
        <dbReference type="PROSITE-ProRule" id="PRU00169"/>
    </source>
</evidence>
<proteinExistence type="predicted"/>
<keyword evidence="1" id="KW-0597">Phosphoprotein</keyword>
<dbReference type="Pfam" id="PF04397">
    <property type="entry name" value="LytTR"/>
    <property type="match status" value="1"/>
</dbReference>
<feature type="domain" description="HTH LytTR-type" evidence="3">
    <location>
        <begin position="128"/>
        <end position="227"/>
    </location>
</feature>
<dbReference type="PROSITE" id="PS50110">
    <property type="entry name" value="RESPONSE_REGULATORY"/>
    <property type="match status" value="1"/>
</dbReference>
<dbReference type="RefSeq" id="WP_342693138.1">
    <property type="nucleotide sequence ID" value="NZ_JBCGDP010000022.1"/>
</dbReference>
<dbReference type="Pfam" id="PF00072">
    <property type="entry name" value="Response_reg"/>
    <property type="match status" value="1"/>
</dbReference>
<evidence type="ECO:0000259" key="3">
    <source>
        <dbReference type="PROSITE" id="PS50930"/>
    </source>
</evidence>
<organism evidence="4 5">
    <name type="scientific">Flavobacterium polysaccharolyticum</name>
    <dbReference type="NCBI Taxonomy" id="3133148"/>
    <lineage>
        <taxon>Bacteria</taxon>
        <taxon>Pseudomonadati</taxon>
        <taxon>Bacteroidota</taxon>
        <taxon>Flavobacteriia</taxon>
        <taxon>Flavobacteriales</taxon>
        <taxon>Flavobacteriaceae</taxon>
        <taxon>Flavobacterium</taxon>
    </lineage>
</organism>
<dbReference type="SUPFAM" id="SSF52172">
    <property type="entry name" value="CheY-like"/>
    <property type="match status" value="1"/>
</dbReference>